<reference evidence="1" key="1">
    <citation type="journal article" date="2005" name="Environ. Microbiol.">
        <title>Genetic and functional properties of uncultivated thermophilic crenarchaeotes from a subsurface gold mine as revealed by analysis of genome fragments.</title>
        <authorList>
            <person name="Nunoura T."/>
            <person name="Hirayama H."/>
            <person name="Takami H."/>
            <person name="Oida H."/>
            <person name="Nishi S."/>
            <person name="Shimamura S."/>
            <person name="Suzuki Y."/>
            <person name="Inagaki F."/>
            <person name="Takai K."/>
            <person name="Nealson K.H."/>
            <person name="Horikoshi K."/>
        </authorList>
    </citation>
    <scope>NUCLEOTIDE SEQUENCE</scope>
</reference>
<protein>
    <submittedName>
        <fullName evidence="1">Uncharacterized protein</fullName>
    </submittedName>
</protein>
<evidence type="ECO:0000313" key="1">
    <source>
        <dbReference type="EMBL" id="BAL58403.1"/>
    </source>
</evidence>
<sequence length="69" mass="7453">MATKAVRPKKREIAVRGPGKTPVKLIVNGEMHEVLVEPRRTLLDALRKDLGLTGTKKPATRAPAAPAQC</sequence>
<organism evidence="1">
    <name type="scientific">Acetithermum autotrophicum</name>
    <dbReference type="NCBI Taxonomy" id="1446466"/>
    <lineage>
        <taxon>Bacteria</taxon>
        <taxon>Candidatus Bipolaricaulota</taxon>
        <taxon>Candidatus Acetithermum</taxon>
    </lineage>
</organism>
<accession>H5SQG7</accession>
<dbReference type="SUPFAM" id="SSF54292">
    <property type="entry name" value="2Fe-2S ferredoxin-like"/>
    <property type="match status" value="1"/>
</dbReference>
<reference evidence="1" key="2">
    <citation type="journal article" date="2012" name="PLoS ONE">
        <title>A Deeply Branching Thermophilic Bacterium with an Ancient Acetyl-CoA Pathway Dominates a Subsurface Ecosystem.</title>
        <authorList>
            <person name="Takami H."/>
            <person name="Noguchi H."/>
            <person name="Takaki Y."/>
            <person name="Uchiyama I."/>
            <person name="Toyoda A."/>
            <person name="Nishi S."/>
            <person name="Chee G.-J."/>
            <person name="Arai W."/>
            <person name="Nunoura T."/>
            <person name="Itoh T."/>
            <person name="Hattori M."/>
            <person name="Takai K."/>
        </authorList>
    </citation>
    <scope>NUCLEOTIDE SEQUENCE</scope>
</reference>
<dbReference type="InterPro" id="IPR036010">
    <property type="entry name" value="2Fe-2S_ferredoxin-like_sf"/>
</dbReference>
<dbReference type="InterPro" id="IPR012675">
    <property type="entry name" value="Beta-grasp_dom_sf"/>
</dbReference>
<dbReference type="GO" id="GO:0051536">
    <property type="term" value="F:iron-sulfur cluster binding"/>
    <property type="evidence" value="ECO:0007669"/>
    <property type="project" value="InterPro"/>
</dbReference>
<dbReference type="Gene3D" id="3.10.20.30">
    <property type="match status" value="1"/>
</dbReference>
<dbReference type="EMBL" id="AP011800">
    <property type="protein sequence ID" value="BAL58403.1"/>
    <property type="molecule type" value="Genomic_DNA"/>
</dbReference>
<dbReference type="AlphaFoldDB" id="H5SQG7"/>
<name>H5SQG7_ACEAU</name>
<proteinExistence type="predicted"/>
<gene>
    <name evidence="1" type="ORF">HGMM_OP1C098</name>
</gene>